<comment type="similarity">
    <text evidence="1">Belongs to the AfsR/DnrI/RedD regulatory family.</text>
</comment>
<dbReference type="InterPro" id="IPR002182">
    <property type="entry name" value="NB-ARC"/>
</dbReference>
<evidence type="ECO:0000259" key="6">
    <source>
        <dbReference type="PROSITE" id="PS51755"/>
    </source>
</evidence>
<keyword evidence="2" id="KW-0902">Two-component regulatory system</keyword>
<name>A0AB39Y5M3_9ACTN</name>
<dbReference type="InterPro" id="IPR016032">
    <property type="entry name" value="Sig_transdc_resp-reg_C-effctor"/>
</dbReference>
<dbReference type="PANTHER" id="PTHR47691:SF3">
    <property type="entry name" value="HTH-TYPE TRANSCRIPTIONAL REGULATOR RV0890C-RELATED"/>
    <property type="match status" value="1"/>
</dbReference>
<dbReference type="InterPro" id="IPR005158">
    <property type="entry name" value="BTAD"/>
</dbReference>
<accession>A0AB39Y5M3</accession>
<feature type="compositionally biased region" description="Low complexity" evidence="5">
    <location>
        <begin position="290"/>
        <end position="299"/>
    </location>
</feature>
<evidence type="ECO:0000256" key="4">
    <source>
        <dbReference type="PROSITE-ProRule" id="PRU01091"/>
    </source>
</evidence>
<dbReference type="GO" id="GO:0006355">
    <property type="term" value="P:regulation of DNA-templated transcription"/>
    <property type="evidence" value="ECO:0007669"/>
    <property type="project" value="InterPro"/>
</dbReference>
<dbReference type="Gene3D" id="3.40.50.300">
    <property type="entry name" value="P-loop containing nucleotide triphosphate hydrolases"/>
    <property type="match status" value="1"/>
</dbReference>
<dbReference type="InterPro" id="IPR001867">
    <property type="entry name" value="OmpR/PhoB-type_DNA-bd"/>
</dbReference>
<evidence type="ECO:0000256" key="1">
    <source>
        <dbReference type="ARBA" id="ARBA00005820"/>
    </source>
</evidence>
<dbReference type="InterPro" id="IPR027417">
    <property type="entry name" value="P-loop_NTPase"/>
</dbReference>
<dbReference type="RefSeq" id="WP_369778191.1">
    <property type="nucleotide sequence ID" value="NZ_CP165727.1"/>
</dbReference>
<feature type="DNA-binding region" description="OmpR/PhoB-type" evidence="4">
    <location>
        <begin position="1"/>
        <end position="94"/>
    </location>
</feature>
<dbReference type="PANTHER" id="PTHR47691">
    <property type="entry name" value="REGULATOR-RELATED"/>
    <property type="match status" value="1"/>
</dbReference>
<reference evidence="7" key="1">
    <citation type="submission" date="2024-08" db="EMBL/GenBank/DDBJ databases">
        <authorList>
            <person name="Yu S.T."/>
        </authorList>
    </citation>
    <scope>NUCLEOTIDE SEQUENCE</scope>
    <source>
        <strain evidence="7">R33</strain>
    </source>
</reference>
<evidence type="ECO:0000256" key="5">
    <source>
        <dbReference type="SAM" id="MobiDB-lite"/>
    </source>
</evidence>
<dbReference type="SUPFAM" id="SSF46894">
    <property type="entry name" value="C-terminal effector domain of the bipartite response regulators"/>
    <property type="match status" value="1"/>
</dbReference>
<dbReference type="SMART" id="SM00862">
    <property type="entry name" value="Trans_reg_C"/>
    <property type="match status" value="1"/>
</dbReference>
<evidence type="ECO:0000256" key="3">
    <source>
        <dbReference type="ARBA" id="ARBA00023125"/>
    </source>
</evidence>
<dbReference type="SUPFAM" id="SSF52540">
    <property type="entry name" value="P-loop containing nucleoside triphosphate hydrolases"/>
    <property type="match status" value="1"/>
</dbReference>
<dbReference type="GO" id="GO:0003677">
    <property type="term" value="F:DNA binding"/>
    <property type="evidence" value="ECO:0007669"/>
    <property type="project" value="UniProtKB-UniRule"/>
</dbReference>
<evidence type="ECO:0000256" key="2">
    <source>
        <dbReference type="ARBA" id="ARBA00023012"/>
    </source>
</evidence>
<protein>
    <submittedName>
        <fullName evidence="7">BTAD domain-containing putative transcriptional regulator</fullName>
    </submittedName>
</protein>
<gene>
    <name evidence="7" type="ORF">AB5J51_19770</name>
</gene>
<dbReference type="GO" id="GO:0000160">
    <property type="term" value="P:phosphorelay signal transduction system"/>
    <property type="evidence" value="ECO:0007669"/>
    <property type="project" value="UniProtKB-KW"/>
</dbReference>
<dbReference type="AlphaFoldDB" id="A0AB39Y5M3"/>
<dbReference type="Gene3D" id="1.25.40.10">
    <property type="entry name" value="Tetratricopeptide repeat domain"/>
    <property type="match status" value="2"/>
</dbReference>
<dbReference type="PROSITE" id="PS51755">
    <property type="entry name" value="OMPR_PHOB"/>
    <property type="match status" value="1"/>
</dbReference>
<dbReference type="InterPro" id="IPR011990">
    <property type="entry name" value="TPR-like_helical_dom_sf"/>
</dbReference>
<evidence type="ECO:0000313" key="7">
    <source>
        <dbReference type="EMBL" id="XDV65026.1"/>
    </source>
</evidence>
<dbReference type="CDD" id="cd15831">
    <property type="entry name" value="BTAD"/>
    <property type="match status" value="1"/>
</dbReference>
<dbReference type="SUPFAM" id="SSF48452">
    <property type="entry name" value="TPR-like"/>
    <property type="match status" value="3"/>
</dbReference>
<sequence length="1142" mass="118602">MRIAILGPLEVRTGDGDGDGGVVGVGGARLRALLVLLALEPGRVVSSELLIDGIWDRDPPMGAPNALQALVSRLRRALPGVEIASHPAGYRLLVEPDAVDAVRFERLAAAGRAALAREPATAARTLREALELWRGPALLDVAGSDFFRAPVTRLTELRAAALEDRIEADLRRGLGRELTGELASLVAEHPLREGLVGALMRALVAAGRPAEALAAYGRAREALAEELGADPSPELAALHTAVLRGEVAGGTEPVPSAGSLPSVQPVQPVRAQQPGQEPVRPAQPVPQPAPAGASAADSAPPAPATNLRAPLASFVGRDADLARVAALIGEHRLTTLTGPGGAGKTRLSVEAARPLLGRFPDGVWQVELAPLSAEADVPQAVLSALGLREQASAPGEPLDRLVTALRTRTALLVLDNCEHLIEAAAALADRLLGACPGVRILATSREPLGLTGEALWPVEALALPPQDAGAAEAMSYAAVRLLGDRAAAARSGFAVGEDTAAAVTRIVRALDGMPLAIELAAARLRTMSAEQLAAGLDDRFRLLTGGARTAPRQHRTLRAVVDWSWELLTGPEQALLRRLAAFPGGVTLEAAERACADTATGGSTGIEPADVAGVRDVVDVRDVADVVDVRDVLDLMTSLTEKSLLVTAGDGRYRMLQTIRAYGLERLAEAGEQEPVRRAQTAYFTGLARTADPHLRRADQLEWLARLAVEHDNLKAALRGTIAAGDARAAVGLVSAAGWYWWLSGHKAEGAELAAAALALPGGAAEEEDLVVAYALSVLFATAGVGDEKKLAALLGEALRLAERTDSRHPVVRFLGPVDRMLRSAAAGRAAPADTWDELLADADPWVRAQGRLEGARTLLGAGGPPAQAEQAIEEALAGFRALGERWGASFALTVLADLVARRGDFAAALGHYEQAVEVVGEIGVLEDRLHALIRLAQLSWLAGDPAGSAAALARAEQDAAAAGWPESIAVLAHGKAELAWWTGRFPEARAELARAEEAIAGICAHPVFRAMALDTRAHLDAAEGELDRARAHRAEALDLALGSGHAPTVAQVLIGVADQAVREDRPEQAARLLAAALAVRGGPDHGRPDAARVENAARAALGEGFTEAARCGAASGAASGVASSVEAVRELAAPALSRPGG</sequence>
<dbReference type="SMART" id="SM01043">
    <property type="entry name" value="BTAD"/>
    <property type="match status" value="1"/>
</dbReference>
<dbReference type="Pfam" id="PF00486">
    <property type="entry name" value="Trans_reg_C"/>
    <property type="match status" value="1"/>
</dbReference>
<feature type="domain" description="OmpR/PhoB-type" evidence="6">
    <location>
        <begin position="1"/>
        <end position="94"/>
    </location>
</feature>
<dbReference type="Pfam" id="PF03704">
    <property type="entry name" value="BTAD"/>
    <property type="match status" value="1"/>
</dbReference>
<organism evidence="7">
    <name type="scientific">Streptomyces sp. R33</name>
    <dbReference type="NCBI Taxonomy" id="3238629"/>
    <lineage>
        <taxon>Bacteria</taxon>
        <taxon>Bacillati</taxon>
        <taxon>Actinomycetota</taxon>
        <taxon>Actinomycetes</taxon>
        <taxon>Kitasatosporales</taxon>
        <taxon>Streptomycetaceae</taxon>
        <taxon>Streptomyces</taxon>
    </lineage>
</organism>
<keyword evidence="3 4" id="KW-0238">DNA-binding</keyword>
<proteinExistence type="inferred from homology"/>
<feature type="region of interest" description="Disordered" evidence="5">
    <location>
        <begin position="248"/>
        <end position="304"/>
    </location>
</feature>
<dbReference type="InterPro" id="IPR036388">
    <property type="entry name" value="WH-like_DNA-bd_sf"/>
</dbReference>
<dbReference type="EMBL" id="CP165727">
    <property type="protein sequence ID" value="XDV65026.1"/>
    <property type="molecule type" value="Genomic_DNA"/>
</dbReference>
<feature type="compositionally biased region" description="Low complexity" evidence="5">
    <location>
        <begin position="263"/>
        <end position="280"/>
    </location>
</feature>
<dbReference type="Gene3D" id="1.10.10.10">
    <property type="entry name" value="Winged helix-like DNA-binding domain superfamily/Winged helix DNA-binding domain"/>
    <property type="match status" value="1"/>
</dbReference>
<dbReference type="Pfam" id="PF00931">
    <property type="entry name" value="NB-ARC"/>
    <property type="match status" value="1"/>
</dbReference>